<dbReference type="Pfam" id="PF02769">
    <property type="entry name" value="AIRS_C"/>
    <property type="match status" value="1"/>
</dbReference>
<dbReference type="InterPro" id="IPR016188">
    <property type="entry name" value="PurM-like_N"/>
</dbReference>
<dbReference type="HAMAP" id="MF_00741">
    <property type="entry name" value="AIRS"/>
    <property type="match status" value="1"/>
</dbReference>
<keyword evidence="6 12" id="KW-0547">Nucleotide-binding</keyword>
<evidence type="ECO:0000256" key="8">
    <source>
        <dbReference type="ARBA" id="ARBA00031908"/>
    </source>
</evidence>
<dbReference type="Gene3D" id="3.90.650.10">
    <property type="entry name" value="PurM-like C-terminal domain"/>
    <property type="match status" value="1"/>
</dbReference>
<dbReference type="InterPro" id="IPR036676">
    <property type="entry name" value="PurM-like_C_sf"/>
</dbReference>
<evidence type="ECO:0000313" key="16">
    <source>
        <dbReference type="Proteomes" id="UP001501083"/>
    </source>
</evidence>
<dbReference type="InterPro" id="IPR036921">
    <property type="entry name" value="PurM-like_N_sf"/>
</dbReference>
<evidence type="ECO:0000259" key="13">
    <source>
        <dbReference type="Pfam" id="PF00586"/>
    </source>
</evidence>
<evidence type="ECO:0000256" key="5">
    <source>
        <dbReference type="ARBA" id="ARBA00022598"/>
    </source>
</evidence>
<keyword evidence="16" id="KW-1185">Reference proteome</keyword>
<evidence type="ECO:0000256" key="7">
    <source>
        <dbReference type="ARBA" id="ARBA00022840"/>
    </source>
</evidence>
<evidence type="ECO:0000256" key="9">
    <source>
        <dbReference type="ARBA" id="ARBA00032931"/>
    </source>
</evidence>
<evidence type="ECO:0000259" key="14">
    <source>
        <dbReference type="Pfam" id="PF02769"/>
    </source>
</evidence>
<gene>
    <name evidence="12 15" type="primary">purM</name>
    <name evidence="15" type="ORF">GCM10025759_24280</name>
</gene>
<sequence>MSPTPPSSPTPITYRDAGVDIDAGNEVVERIKPLVKRSFRPEVMGGLGGFGALFDLSGKYKEPVLVSGTDGVGTKLKLAQQLNRHDTIGIDLVAMCVNDVLVQGAEPLFFLDYFATGKLDVDTTVAVVGGIARGCEMSGCALIGGETAEMPDMYPPGEYDLAGFCVAAVEKSQLLDGAKVREGDVLIGIASSGPHSNGYSLVRKIYDRAGRPADLDVGGVKLIDALMAPTALYVKPVLELLGKHDLHAMAHITGGGLTENIIRVIPEGLGLDIEASAIVLPPVFDWLQREGAVPNDDMWRTFNCGVGFVLVVAPSDVAAVNTDLDRLGLQHRPIGQVVKAGSGERVRIG</sequence>
<dbReference type="Gene3D" id="3.30.1330.10">
    <property type="entry name" value="PurM-like, N-terminal domain"/>
    <property type="match status" value="1"/>
</dbReference>
<keyword evidence="12" id="KW-0658">Purine biosynthesis</keyword>
<organism evidence="15 16">
    <name type="scientific">Lysobacter panacisoli</name>
    <dbReference type="NCBI Taxonomy" id="1255263"/>
    <lineage>
        <taxon>Bacteria</taxon>
        <taxon>Pseudomonadati</taxon>
        <taxon>Pseudomonadota</taxon>
        <taxon>Gammaproteobacteria</taxon>
        <taxon>Lysobacterales</taxon>
        <taxon>Lysobacteraceae</taxon>
        <taxon>Lysobacter</taxon>
    </lineage>
</organism>
<dbReference type="SUPFAM" id="SSF55326">
    <property type="entry name" value="PurM N-terminal domain-like"/>
    <property type="match status" value="1"/>
</dbReference>
<dbReference type="Pfam" id="PF00586">
    <property type="entry name" value="AIRS"/>
    <property type="match status" value="1"/>
</dbReference>
<evidence type="ECO:0000256" key="12">
    <source>
        <dbReference type="HAMAP-Rule" id="MF_00741"/>
    </source>
</evidence>
<evidence type="ECO:0000313" key="15">
    <source>
        <dbReference type="EMBL" id="GAA5077837.1"/>
    </source>
</evidence>
<dbReference type="EC" id="6.3.3.1" evidence="3 12"/>
<dbReference type="NCBIfam" id="TIGR00878">
    <property type="entry name" value="purM"/>
    <property type="match status" value="1"/>
</dbReference>
<evidence type="ECO:0000256" key="6">
    <source>
        <dbReference type="ARBA" id="ARBA00022741"/>
    </source>
</evidence>
<comment type="pathway">
    <text evidence="1 12">Purine metabolism; IMP biosynthesis via de novo pathway; 5-amino-1-(5-phospho-D-ribosyl)imidazole from N(2)-formyl-N(1)-(5-phospho-D-ribosyl)glycinamide: step 2/2.</text>
</comment>
<evidence type="ECO:0000256" key="1">
    <source>
        <dbReference type="ARBA" id="ARBA00004686"/>
    </source>
</evidence>
<keyword evidence="7 12" id="KW-0067">ATP-binding</keyword>
<dbReference type="PANTHER" id="PTHR10520:SF12">
    <property type="entry name" value="TRIFUNCTIONAL PURINE BIOSYNTHETIC PROTEIN ADENOSINE-3"/>
    <property type="match status" value="1"/>
</dbReference>
<dbReference type="EMBL" id="BAABKY010000002">
    <property type="protein sequence ID" value="GAA5077837.1"/>
    <property type="molecule type" value="Genomic_DNA"/>
</dbReference>
<dbReference type="RefSeq" id="WP_158984828.1">
    <property type="nucleotide sequence ID" value="NZ_BAABKY010000002.1"/>
</dbReference>
<comment type="caution">
    <text evidence="15">The sequence shown here is derived from an EMBL/GenBank/DDBJ whole genome shotgun (WGS) entry which is preliminary data.</text>
</comment>
<feature type="domain" description="PurM-like N-terminal" evidence="13">
    <location>
        <begin position="64"/>
        <end position="169"/>
    </location>
</feature>
<evidence type="ECO:0000256" key="3">
    <source>
        <dbReference type="ARBA" id="ARBA00013047"/>
    </source>
</evidence>
<reference evidence="16" key="1">
    <citation type="journal article" date="2019" name="Int. J. Syst. Evol. Microbiol.">
        <title>The Global Catalogue of Microorganisms (GCM) 10K type strain sequencing project: providing services to taxonomists for standard genome sequencing and annotation.</title>
        <authorList>
            <consortium name="The Broad Institute Genomics Platform"/>
            <consortium name="The Broad Institute Genome Sequencing Center for Infectious Disease"/>
            <person name="Wu L."/>
            <person name="Ma J."/>
        </authorList>
    </citation>
    <scope>NUCLEOTIDE SEQUENCE [LARGE SCALE GENOMIC DNA]</scope>
    <source>
        <strain evidence="16">JCM 19212</strain>
    </source>
</reference>
<comment type="subcellular location">
    <subcellularLocation>
        <location evidence="12">Cytoplasm</location>
    </subcellularLocation>
</comment>
<keyword evidence="12" id="KW-0963">Cytoplasm</keyword>
<feature type="domain" description="PurM-like C-terminal" evidence="14">
    <location>
        <begin position="181"/>
        <end position="344"/>
    </location>
</feature>
<keyword evidence="5 12" id="KW-0436">Ligase</keyword>
<proteinExistence type="inferred from homology"/>
<dbReference type="CDD" id="cd02196">
    <property type="entry name" value="PurM"/>
    <property type="match status" value="1"/>
</dbReference>
<evidence type="ECO:0000256" key="2">
    <source>
        <dbReference type="ARBA" id="ARBA00010280"/>
    </source>
</evidence>
<evidence type="ECO:0000256" key="11">
    <source>
        <dbReference type="ARBA" id="ARBA00049057"/>
    </source>
</evidence>
<accession>A0ABP9LG60</accession>
<dbReference type="PANTHER" id="PTHR10520">
    <property type="entry name" value="TRIFUNCTIONAL PURINE BIOSYNTHETIC PROTEIN ADENOSINE-3-RELATED"/>
    <property type="match status" value="1"/>
</dbReference>
<protein>
    <recommendedName>
        <fullName evidence="4 12">Phosphoribosylformylglycinamidine cyclo-ligase</fullName>
        <ecNumber evidence="3 12">6.3.3.1</ecNumber>
    </recommendedName>
    <alternativeName>
        <fullName evidence="9 12">AIR synthase</fullName>
    </alternativeName>
    <alternativeName>
        <fullName evidence="10 12">AIRS</fullName>
    </alternativeName>
    <alternativeName>
        <fullName evidence="8 12">Phosphoribosyl-aminoimidazole synthetase</fullName>
    </alternativeName>
</protein>
<dbReference type="InterPro" id="IPR004733">
    <property type="entry name" value="PurM_cligase"/>
</dbReference>
<dbReference type="InterPro" id="IPR010918">
    <property type="entry name" value="PurM-like_C_dom"/>
</dbReference>
<dbReference type="SUPFAM" id="SSF56042">
    <property type="entry name" value="PurM C-terminal domain-like"/>
    <property type="match status" value="1"/>
</dbReference>
<comment type="similarity">
    <text evidence="2 12">Belongs to the AIR synthase family.</text>
</comment>
<comment type="catalytic activity">
    <reaction evidence="11 12">
        <text>2-formamido-N(1)-(5-O-phospho-beta-D-ribosyl)acetamidine + ATP = 5-amino-1-(5-phospho-beta-D-ribosyl)imidazole + ADP + phosphate + H(+)</text>
        <dbReference type="Rhea" id="RHEA:23032"/>
        <dbReference type="ChEBI" id="CHEBI:15378"/>
        <dbReference type="ChEBI" id="CHEBI:30616"/>
        <dbReference type="ChEBI" id="CHEBI:43474"/>
        <dbReference type="ChEBI" id="CHEBI:137981"/>
        <dbReference type="ChEBI" id="CHEBI:147287"/>
        <dbReference type="ChEBI" id="CHEBI:456216"/>
        <dbReference type="EC" id="6.3.3.1"/>
    </reaction>
</comment>
<name>A0ABP9LG60_9GAMM</name>
<dbReference type="Proteomes" id="UP001501083">
    <property type="component" value="Unassembled WGS sequence"/>
</dbReference>
<evidence type="ECO:0000256" key="10">
    <source>
        <dbReference type="ARBA" id="ARBA00033093"/>
    </source>
</evidence>
<evidence type="ECO:0000256" key="4">
    <source>
        <dbReference type="ARBA" id="ARBA00020367"/>
    </source>
</evidence>